<organism evidence="23 25">
    <name type="scientific">Bursaphelenchus xylophilus</name>
    <name type="common">Pinewood nematode worm</name>
    <name type="synonym">Aphelenchoides xylophilus</name>
    <dbReference type="NCBI Taxonomy" id="6326"/>
    <lineage>
        <taxon>Eukaryota</taxon>
        <taxon>Metazoa</taxon>
        <taxon>Ecdysozoa</taxon>
        <taxon>Nematoda</taxon>
        <taxon>Chromadorea</taxon>
        <taxon>Rhabditida</taxon>
        <taxon>Tylenchina</taxon>
        <taxon>Tylenchomorpha</taxon>
        <taxon>Aphelenchoidea</taxon>
        <taxon>Aphelenchoididae</taxon>
        <taxon>Bursaphelenchus</taxon>
    </lineage>
</organism>
<keyword evidence="10 18" id="KW-0547">Nucleotide-binding</keyword>
<evidence type="ECO:0000256" key="6">
    <source>
        <dbReference type="ARBA" id="ARBA00022490"/>
    </source>
</evidence>
<dbReference type="InterPro" id="IPR018109">
    <property type="entry name" value="Folylpolyglutamate_synth_CS"/>
</dbReference>
<keyword evidence="15" id="KW-0472">Membrane</keyword>
<dbReference type="SUPFAM" id="SSF53244">
    <property type="entry name" value="MurD-like peptide ligases, peptide-binding domain"/>
    <property type="match status" value="1"/>
</dbReference>
<feature type="binding site" evidence="18">
    <location>
        <position position="305"/>
    </location>
    <ligand>
        <name>ATP</name>
        <dbReference type="ChEBI" id="CHEBI:30616"/>
    </ligand>
</feature>
<dbReference type="EMBL" id="CAJFCV020000006">
    <property type="protein sequence ID" value="CAG9130068.1"/>
    <property type="molecule type" value="Genomic_DNA"/>
</dbReference>
<dbReference type="PANTHER" id="PTHR11136">
    <property type="entry name" value="FOLYLPOLYGLUTAMATE SYNTHASE-RELATED"/>
    <property type="match status" value="1"/>
</dbReference>
<evidence type="ECO:0000313" key="24">
    <source>
        <dbReference type="Proteomes" id="UP000659654"/>
    </source>
</evidence>
<comment type="catalytic activity">
    <reaction evidence="16 17">
        <text>(6S)-5,6,7,8-tetrahydrofolyl-(gamma-L-Glu)(n) + L-glutamate + ATP = (6S)-5,6,7,8-tetrahydrofolyl-(gamma-L-Glu)(n+1) + ADP + phosphate + H(+)</text>
        <dbReference type="Rhea" id="RHEA:10580"/>
        <dbReference type="Rhea" id="RHEA-COMP:14738"/>
        <dbReference type="Rhea" id="RHEA-COMP:14740"/>
        <dbReference type="ChEBI" id="CHEBI:15378"/>
        <dbReference type="ChEBI" id="CHEBI:29985"/>
        <dbReference type="ChEBI" id="CHEBI:30616"/>
        <dbReference type="ChEBI" id="CHEBI:43474"/>
        <dbReference type="ChEBI" id="CHEBI:141005"/>
        <dbReference type="ChEBI" id="CHEBI:456216"/>
        <dbReference type="EC" id="6.3.2.17"/>
    </reaction>
</comment>
<dbReference type="GO" id="GO:0006730">
    <property type="term" value="P:one-carbon metabolic process"/>
    <property type="evidence" value="ECO:0007669"/>
    <property type="project" value="UniProtKB-KW"/>
</dbReference>
<accession>A0A1I7SMA2</accession>
<evidence type="ECO:0000259" key="20">
    <source>
        <dbReference type="Pfam" id="PF08245"/>
    </source>
</evidence>
<keyword evidence="9 19" id="KW-0479">Metal-binding</keyword>
<feature type="binding site" evidence="18">
    <location>
        <position position="319"/>
    </location>
    <ligand>
        <name>ATP</name>
        <dbReference type="ChEBI" id="CHEBI:30616"/>
    </ligand>
</feature>
<evidence type="ECO:0000256" key="8">
    <source>
        <dbReference type="ARBA" id="ARBA00022598"/>
    </source>
</evidence>
<comment type="cofactor">
    <cofactor evidence="17">
        <name>a monovalent cation</name>
        <dbReference type="ChEBI" id="CHEBI:60242"/>
    </cofactor>
    <text evidence="17">A monovalent cation.</text>
</comment>
<dbReference type="EMBL" id="CAJFDI010000006">
    <property type="protein sequence ID" value="CAD5234356.1"/>
    <property type="molecule type" value="Genomic_DNA"/>
</dbReference>
<dbReference type="EC" id="6.3.2.17" evidence="17"/>
<comment type="similarity">
    <text evidence="5 17">Belongs to the folylpolyglutamate synthase family.</text>
</comment>
<evidence type="ECO:0000256" key="11">
    <source>
        <dbReference type="ARBA" id="ARBA00022792"/>
    </source>
</evidence>
<evidence type="ECO:0000256" key="13">
    <source>
        <dbReference type="ARBA" id="ARBA00022842"/>
    </source>
</evidence>
<evidence type="ECO:0000256" key="12">
    <source>
        <dbReference type="ARBA" id="ARBA00022840"/>
    </source>
</evidence>
<evidence type="ECO:0000256" key="5">
    <source>
        <dbReference type="ARBA" id="ARBA00008276"/>
    </source>
</evidence>
<dbReference type="AlphaFoldDB" id="A0A1I7SMA2"/>
<dbReference type="InterPro" id="IPR001645">
    <property type="entry name" value="Folylpolyglutamate_synth"/>
</dbReference>
<name>A0A1I7SMA2_BURXY</name>
<dbReference type="PIRSF" id="PIRSF038895">
    <property type="entry name" value="FPGS"/>
    <property type="match status" value="1"/>
</dbReference>
<dbReference type="UniPathway" id="UPA00850"/>
<feature type="domain" description="Mur ligase central" evidence="20">
    <location>
        <begin position="63"/>
        <end position="237"/>
    </location>
</feature>
<keyword evidence="11" id="KW-0999">Mitochondrion inner membrane</keyword>
<evidence type="ECO:0000256" key="14">
    <source>
        <dbReference type="ARBA" id="ARBA00023128"/>
    </source>
</evidence>
<dbReference type="NCBIfam" id="TIGR01499">
    <property type="entry name" value="folC"/>
    <property type="match status" value="1"/>
</dbReference>
<dbReference type="Proteomes" id="UP000095284">
    <property type="component" value="Unplaced"/>
</dbReference>
<dbReference type="Gene3D" id="3.40.1190.10">
    <property type="entry name" value="Mur-like, catalytic domain"/>
    <property type="match status" value="1"/>
</dbReference>
<dbReference type="GO" id="GO:0005524">
    <property type="term" value="F:ATP binding"/>
    <property type="evidence" value="ECO:0007669"/>
    <property type="project" value="UniProtKB-KW"/>
</dbReference>
<dbReference type="Gene3D" id="3.90.190.20">
    <property type="entry name" value="Mur ligase, C-terminal domain"/>
    <property type="match status" value="1"/>
</dbReference>
<feature type="binding site" evidence="19">
    <location>
        <position position="162"/>
    </location>
    <ligand>
        <name>Mg(2+)</name>
        <dbReference type="ChEBI" id="CHEBI:18420"/>
        <label>1</label>
    </ligand>
</feature>
<keyword evidence="13 19" id="KW-0460">Magnesium</keyword>
<evidence type="ECO:0000256" key="16">
    <source>
        <dbReference type="ARBA" id="ARBA00047493"/>
    </source>
</evidence>
<dbReference type="OrthoDB" id="5212574at2759"/>
<dbReference type="eggNOG" id="KOG2525">
    <property type="taxonomic scope" value="Eukaryota"/>
</dbReference>
<evidence type="ECO:0000256" key="10">
    <source>
        <dbReference type="ARBA" id="ARBA00022741"/>
    </source>
</evidence>
<keyword evidence="7 17" id="KW-0554">One-carbon metabolism</keyword>
<gene>
    <name evidence="21" type="ORF">BXYJ_LOCUS14447</name>
</gene>
<keyword evidence="6" id="KW-0963">Cytoplasm</keyword>
<comment type="pathway">
    <text evidence="4 17">Cofactor biosynthesis; tetrahydrofolylpolyglutamate biosynthesis.</text>
</comment>
<dbReference type="InterPro" id="IPR036615">
    <property type="entry name" value="Mur_ligase_C_dom_sf"/>
</dbReference>
<evidence type="ECO:0000256" key="3">
    <source>
        <dbReference type="ARBA" id="ARBA00004496"/>
    </source>
</evidence>
<dbReference type="WBParaSite" id="BXY_1418600.1">
    <property type="protein sequence ID" value="BXY_1418600.1"/>
    <property type="gene ID" value="BXY_1418600"/>
</dbReference>
<dbReference type="InterPro" id="IPR036565">
    <property type="entry name" value="Mur-like_cat_sf"/>
</dbReference>
<dbReference type="GO" id="GO:0046872">
    <property type="term" value="F:metal ion binding"/>
    <property type="evidence" value="ECO:0007669"/>
    <property type="project" value="UniProtKB-KW"/>
</dbReference>
<evidence type="ECO:0000313" key="22">
    <source>
        <dbReference type="EMBL" id="CAG9130068.1"/>
    </source>
</evidence>
<comment type="subcellular location">
    <subcellularLocation>
        <location evidence="3">Cytoplasm</location>
    </subcellularLocation>
    <subcellularLocation>
        <location evidence="1">Mitochondrion inner membrane</location>
    </subcellularLocation>
    <subcellularLocation>
        <location evidence="2">Mitochondrion matrix</location>
    </subcellularLocation>
</comment>
<evidence type="ECO:0000256" key="4">
    <source>
        <dbReference type="ARBA" id="ARBA00005150"/>
    </source>
</evidence>
<feature type="binding site" evidence="19">
    <location>
        <position position="190"/>
    </location>
    <ligand>
        <name>Mg(2+)</name>
        <dbReference type="ChEBI" id="CHEBI:18420"/>
        <label>1</label>
    </ligand>
</feature>
<protein>
    <recommendedName>
        <fullName evidence="17">Folylpolyglutamate synthase</fullName>
        <ecNumber evidence="17">6.3.2.17</ecNumber>
    </recommendedName>
    <alternativeName>
        <fullName evidence="17">Folylpoly-gamma-glutamate synthetase</fullName>
    </alternativeName>
    <alternativeName>
        <fullName evidence="17">Tetrahydrofolylpolyglutamate synthase</fullName>
    </alternativeName>
</protein>
<dbReference type="GO" id="GO:0004326">
    <property type="term" value="F:tetrahydrofolylpolyglutamate synthase activity"/>
    <property type="evidence" value="ECO:0007669"/>
    <property type="project" value="UniProtKB-EC"/>
</dbReference>
<dbReference type="GO" id="GO:0005829">
    <property type="term" value="C:cytosol"/>
    <property type="evidence" value="ECO:0007669"/>
    <property type="project" value="TreeGrafter"/>
</dbReference>
<dbReference type="PROSITE" id="PS01012">
    <property type="entry name" value="FOLYLPOLYGLU_SYNT_2"/>
    <property type="match status" value="1"/>
</dbReference>
<dbReference type="GO" id="GO:0005743">
    <property type="term" value="C:mitochondrial inner membrane"/>
    <property type="evidence" value="ECO:0007669"/>
    <property type="project" value="UniProtKB-SubCell"/>
</dbReference>
<evidence type="ECO:0000313" key="25">
    <source>
        <dbReference type="WBParaSite" id="BXY_1418600.1"/>
    </source>
</evidence>
<evidence type="ECO:0000256" key="2">
    <source>
        <dbReference type="ARBA" id="ARBA00004305"/>
    </source>
</evidence>
<evidence type="ECO:0000256" key="1">
    <source>
        <dbReference type="ARBA" id="ARBA00004273"/>
    </source>
</evidence>
<evidence type="ECO:0000313" key="21">
    <source>
        <dbReference type="EMBL" id="CAD5234356.1"/>
    </source>
</evidence>
<evidence type="ECO:0000313" key="23">
    <source>
        <dbReference type="Proteomes" id="UP000095284"/>
    </source>
</evidence>
<keyword evidence="14" id="KW-0496">Mitochondrion</keyword>
<keyword evidence="24" id="KW-1185">Reference proteome</keyword>
<dbReference type="PANTHER" id="PTHR11136:SF5">
    <property type="entry name" value="FOLYLPOLYGLUTAMATE SYNTHASE, MITOCHONDRIAL"/>
    <property type="match status" value="1"/>
</dbReference>
<dbReference type="Proteomes" id="UP000582659">
    <property type="component" value="Unassembled WGS sequence"/>
</dbReference>
<dbReference type="SUPFAM" id="SSF53623">
    <property type="entry name" value="MurD-like peptide ligases, catalytic domain"/>
    <property type="match status" value="1"/>
</dbReference>
<evidence type="ECO:0000256" key="15">
    <source>
        <dbReference type="ARBA" id="ARBA00023136"/>
    </source>
</evidence>
<dbReference type="Proteomes" id="UP000659654">
    <property type="component" value="Unassembled WGS sequence"/>
</dbReference>
<comment type="function">
    <text evidence="17">Catalyzes conversion of folates to polyglutamate derivatives allowing concentration of folate compounds in the cell and the intracellular retention of these cofactors, which are important substrates for most of the folate-dependent enzymes that are involved in one-carbon transfer reactions involved in purine, pyrimidine and amino acid synthesis.</text>
</comment>
<dbReference type="Pfam" id="PF08245">
    <property type="entry name" value="Mur_ligase_M"/>
    <property type="match status" value="1"/>
</dbReference>
<evidence type="ECO:0000256" key="7">
    <source>
        <dbReference type="ARBA" id="ARBA00022563"/>
    </source>
</evidence>
<reference evidence="22" key="2">
    <citation type="submission" date="2020-08" db="EMBL/GenBank/DDBJ databases">
        <authorList>
            <person name="Kikuchi T."/>
        </authorList>
    </citation>
    <scope>NUCLEOTIDE SEQUENCE</scope>
    <source>
        <strain evidence="21">Ka4C1</strain>
    </source>
</reference>
<evidence type="ECO:0000256" key="17">
    <source>
        <dbReference type="PIRNR" id="PIRNR038895"/>
    </source>
</evidence>
<sequence length="470" mass="53057">MSKDKYKEVVSKLNSLQSNATTIHMMRSKRLEMARQNLAETHFYLGALKITTNDIDSLRPIHVTGTKGKGSTCAFLESILRSNNLKTGFYSSPHLVHVCERIRINGIPLTETQFIHYFNLVYDTVKSASESQNVPMPAYFKFLTLMSFYVCIKEKVDVMVVEVGIGGEHDCTNVIENPVVCGITVLDVDHTNLLGNTLEEIAWHKAGIIKKHRPVITVIQNDSALKVIKERANEKKGTLLEMTPFSDLHLTKETLEFVDSIGLHQQENIALAISLAKVWFTENGIHNLEKERLEKAIRETRWAGRSQVLEKGNITFYLDGAHTTKSIKCCSEWFNYKLELEKLLENGHPSLRILLFQCTGDREPTSLLSILLKENEFNYAIFTSTRLYQVVDNLNDNTNLNTSDQAQKQKCEQSKEAWKEIMGNDNVTVADCIEESLLLIHQLAANNKTVKVLVTGSLHLVGGVLSFEGE</sequence>
<dbReference type="InterPro" id="IPR013221">
    <property type="entry name" value="Mur_ligase_cen"/>
</dbReference>
<reference evidence="25" key="1">
    <citation type="submission" date="2016-11" db="UniProtKB">
        <authorList>
            <consortium name="WormBaseParasite"/>
        </authorList>
    </citation>
    <scope>IDENTIFICATION</scope>
</reference>
<evidence type="ECO:0000256" key="9">
    <source>
        <dbReference type="ARBA" id="ARBA00022723"/>
    </source>
</evidence>
<dbReference type="SMR" id="A0A1I7SMA2"/>
<keyword evidence="8 17" id="KW-0436">Ligase</keyword>
<dbReference type="GO" id="GO:0005759">
    <property type="term" value="C:mitochondrial matrix"/>
    <property type="evidence" value="ECO:0007669"/>
    <property type="project" value="UniProtKB-SubCell"/>
</dbReference>
<keyword evidence="12 18" id="KW-0067">ATP-binding</keyword>
<proteinExistence type="inferred from homology"/>
<feature type="binding site" evidence="19">
    <location>
        <position position="92"/>
    </location>
    <ligand>
        <name>Mg(2+)</name>
        <dbReference type="ChEBI" id="CHEBI:18420"/>
        <label>1</label>
    </ligand>
</feature>
<evidence type="ECO:0000256" key="19">
    <source>
        <dbReference type="PIRSR" id="PIRSR038895-2"/>
    </source>
</evidence>
<dbReference type="InterPro" id="IPR023600">
    <property type="entry name" value="Folylpolyglutamate_synth_euk"/>
</dbReference>
<evidence type="ECO:0000256" key="18">
    <source>
        <dbReference type="PIRSR" id="PIRSR038895-1"/>
    </source>
</evidence>